<evidence type="ECO:0000256" key="1">
    <source>
        <dbReference type="SAM" id="MobiDB-lite"/>
    </source>
</evidence>
<comment type="caution">
    <text evidence="3">The sequence shown here is derived from an EMBL/GenBank/DDBJ whole genome shotgun (WGS) entry which is preliminary data.</text>
</comment>
<name>A0AAE0LLI7_9CHLO</name>
<feature type="region of interest" description="Disordered" evidence="1">
    <location>
        <begin position="57"/>
        <end position="81"/>
    </location>
</feature>
<dbReference type="EMBL" id="LGRX02000014">
    <property type="protein sequence ID" value="KAK3289861.1"/>
    <property type="molecule type" value="Genomic_DNA"/>
</dbReference>
<dbReference type="Proteomes" id="UP001190700">
    <property type="component" value="Unassembled WGS sequence"/>
</dbReference>
<accession>A0AAE0LLI7</accession>
<keyword evidence="4" id="KW-1185">Reference proteome</keyword>
<gene>
    <name evidence="3" type="ORF">CYMTET_2720</name>
    <name evidence="2" type="ORF">CYMTET_44605</name>
</gene>
<proteinExistence type="predicted"/>
<dbReference type="EMBL" id="LGRX02030310">
    <property type="protein sequence ID" value="KAK3245784.1"/>
    <property type="molecule type" value="Genomic_DNA"/>
</dbReference>
<dbReference type="AlphaFoldDB" id="A0AAE0LLI7"/>
<feature type="compositionally biased region" description="Basic and acidic residues" evidence="1">
    <location>
        <begin position="57"/>
        <end position="75"/>
    </location>
</feature>
<organism evidence="3 4">
    <name type="scientific">Cymbomonas tetramitiformis</name>
    <dbReference type="NCBI Taxonomy" id="36881"/>
    <lineage>
        <taxon>Eukaryota</taxon>
        <taxon>Viridiplantae</taxon>
        <taxon>Chlorophyta</taxon>
        <taxon>Pyramimonadophyceae</taxon>
        <taxon>Pyramimonadales</taxon>
        <taxon>Pyramimonadaceae</taxon>
        <taxon>Cymbomonas</taxon>
    </lineage>
</organism>
<evidence type="ECO:0000313" key="3">
    <source>
        <dbReference type="EMBL" id="KAK3289861.1"/>
    </source>
</evidence>
<reference evidence="3" key="2">
    <citation type="submission" date="2023-06" db="EMBL/GenBank/DDBJ databases">
        <title>Long-read-based genome assembly of the green algal bacterivore Cymbomonas tetramitiformis.</title>
        <authorList>
            <person name="Gyaltshen Y."/>
            <person name="Rozenberg A."/>
            <person name="Paasch A."/>
            <person name="Burns J.A."/>
            <person name="Warring S."/>
            <person name="Larson R."/>
            <person name="Maurer-Alcala X."/>
            <person name="Dacks J."/>
            <person name="Kim E."/>
        </authorList>
    </citation>
    <scope>NUCLEOTIDE SEQUENCE</scope>
    <source>
        <strain evidence="3">PLY_AMNH</strain>
    </source>
</reference>
<evidence type="ECO:0000313" key="2">
    <source>
        <dbReference type="EMBL" id="KAK3245784.1"/>
    </source>
</evidence>
<reference evidence="3 4" key="1">
    <citation type="journal article" date="2015" name="Genome Biol. Evol.">
        <title>Comparative Genomics of a Bacterivorous Green Alga Reveals Evolutionary Causalities and Consequences of Phago-Mixotrophic Mode of Nutrition.</title>
        <authorList>
            <person name="Burns J.A."/>
            <person name="Paasch A."/>
            <person name="Narechania A."/>
            <person name="Kim E."/>
        </authorList>
    </citation>
    <scope>NUCLEOTIDE SEQUENCE [LARGE SCALE GENOMIC DNA]</scope>
    <source>
        <strain evidence="3">PLY_AMNH</strain>
    </source>
</reference>
<protein>
    <submittedName>
        <fullName evidence="3">Uncharacterized protein</fullName>
    </submittedName>
</protein>
<evidence type="ECO:0000313" key="4">
    <source>
        <dbReference type="Proteomes" id="UP001190700"/>
    </source>
</evidence>
<sequence length="276" mass="31904">MGGCAIKTRKVRHRLQQHDAKRRQVRSQYSGITRPLHRVYYPKYSFKRALRRKVKSESDDKKATFKTRSRADRSNAGRKRGSIVDNEVAKAIKHYRRACLDDRRLSAEEQPPSLYKFAVRHSLLENGLSRQILKHVDIMGWTAIDSHVHVEDVDSQTRTAADFVCVQKANPRSFAVMELKCGFEGYVSLHSGNMLHELKRVPNSPRNQHHLQVALTREMYARTYDDSERVRAFVIWANDSAVHHEEVAEWALTNAPAALKRLGKRLARKENARAQR</sequence>